<evidence type="ECO:0000256" key="9">
    <source>
        <dbReference type="RuleBase" id="RU364072"/>
    </source>
</evidence>
<dbReference type="NCBIfam" id="TIGR00531">
    <property type="entry name" value="BCCP"/>
    <property type="match status" value="1"/>
</dbReference>
<evidence type="ECO:0000259" key="11">
    <source>
        <dbReference type="PROSITE" id="PS50968"/>
    </source>
</evidence>
<evidence type="ECO:0000256" key="6">
    <source>
        <dbReference type="ARBA" id="ARBA00023098"/>
    </source>
</evidence>
<dbReference type="InterPro" id="IPR000089">
    <property type="entry name" value="Biotin_lipoyl"/>
</dbReference>
<dbReference type="UniPathway" id="UPA00094"/>
<evidence type="ECO:0000313" key="13">
    <source>
        <dbReference type="Proteomes" id="UP000244940"/>
    </source>
</evidence>
<dbReference type="Proteomes" id="UP000244940">
    <property type="component" value="Unassembled WGS sequence"/>
</dbReference>
<dbReference type="GO" id="GO:0009317">
    <property type="term" value="C:acetyl-CoA carboxylase complex"/>
    <property type="evidence" value="ECO:0007669"/>
    <property type="project" value="InterPro"/>
</dbReference>
<dbReference type="RefSeq" id="WP_109534222.1">
    <property type="nucleotide sequence ID" value="NZ_QEYD01000009.1"/>
</dbReference>
<protein>
    <recommendedName>
        <fullName evidence="3 9">Biotin carboxyl carrier protein of acetyl-CoA carboxylase</fullName>
    </recommendedName>
</protein>
<sequence>MAELTRADIDEILKLVDGSEFDELKLEMGDLKLELRRRGANPSAPVAAPAPAPAAAKTSEPVAAPIAPESGGTEVPAPLLGTFWHAPRPGAAPFVKPGDTVQADTVIGIIEVMKLMNSVEAGIAGTVTEIAAPNGELVEHGQCLIRVRPA</sequence>
<dbReference type="GO" id="GO:0003989">
    <property type="term" value="F:acetyl-CoA carboxylase activity"/>
    <property type="evidence" value="ECO:0007669"/>
    <property type="project" value="InterPro"/>
</dbReference>
<dbReference type="SUPFAM" id="SSF51230">
    <property type="entry name" value="Single hybrid motif"/>
    <property type="match status" value="1"/>
</dbReference>
<evidence type="ECO:0000313" key="12">
    <source>
        <dbReference type="EMBL" id="PWE27807.1"/>
    </source>
</evidence>
<keyword evidence="5 9" id="KW-0276">Fatty acid metabolism</keyword>
<evidence type="ECO:0000256" key="7">
    <source>
        <dbReference type="ARBA" id="ARBA00023160"/>
    </source>
</evidence>
<dbReference type="PANTHER" id="PTHR45266:SF3">
    <property type="entry name" value="OXALOACETATE DECARBOXYLASE ALPHA CHAIN"/>
    <property type="match status" value="1"/>
</dbReference>
<dbReference type="CDD" id="cd06850">
    <property type="entry name" value="biotinyl_domain"/>
    <property type="match status" value="1"/>
</dbReference>
<keyword evidence="4 9" id="KW-0444">Lipid biosynthesis</keyword>
<dbReference type="Pfam" id="PF00364">
    <property type="entry name" value="Biotin_lipoyl"/>
    <property type="match status" value="1"/>
</dbReference>
<feature type="compositionally biased region" description="Low complexity" evidence="10">
    <location>
        <begin position="41"/>
        <end position="56"/>
    </location>
</feature>
<evidence type="ECO:0000256" key="1">
    <source>
        <dbReference type="ARBA" id="ARBA00003761"/>
    </source>
</evidence>
<keyword evidence="8 9" id="KW-0092">Biotin</keyword>
<dbReference type="OrthoDB" id="9811735at2"/>
<dbReference type="PROSITE" id="PS50968">
    <property type="entry name" value="BIOTINYL_LIPOYL"/>
    <property type="match status" value="1"/>
</dbReference>
<evidence type="ECO:0000256" key="4">
    <source>
        <dbReference type="ARBA" id="ARBA00022516"/>
    </source>
</evidence>
<dbReference type="InterPro" id="IPR050709">
    <property type="entry name" value="Biotin_Carboxyl_Carrier/Decarb"/>
</dbReference>
<name>A0A2U2C7G4_9RHOB</name>
<organism evidence="12 13">
    <name type="scientific">Pararhodobacter marinus</name>
    <dbReference type="NCBI Taxonomy" id="2184063"/>
    <lineage>
        <taxon>Bacteria</taxon>
        <taxon>Pseudomonadati</taxon>
        <taxon>Pseudomonadota</taxon>
        <taxon>Alphaproteobacteria</taxon>
        <taxon>Rhodobacterales</taxon>
        <taxon>Paracoccaceae</taxon>
        <taxon>Pararhodobacter</taxon>
    </lineage>
</organism>
<keyword evidence="6 9" id="KW-0443">Lipid metabolism</keyword>
<proteinExistence type="predicted"/>
<dbReference type="InterPro" id="IPR001882">
    <property type="entry name" value="Biotin_BS"/>
</dbReference>
<dbReference type="PANTHER" id="PTHR45266">
    <property type="entry name" value="OXALOACETATE DECARBOXYLASE ALPHA CHAIN"/>
    <property type="match status" value="1"/>
</dbReference>
<evidence type="ECO:0000256" key="3">
    <source>
        <dbReference type="ARBA" id="ARBA00017562"/>
    </source>
</evidence>
<reference evidence="12 13" key="1">
    <citation type="submission" date="2018-05" db="EMBL/GenBank/DDBJ databases">
        <title>Pararhodobacter marina sp. nov., isolated from deep-sea water of the Indian Ocean.</title>
        <authorList>
            <person name="Lai Q.Sr."/>
            <person name="Liu X."/>
            <person name="Shao Z."/>
        </authorList>
    </citation>
    <scope>NUCLEOTIDE SEQUENCE [LARGE SCALE GENOMIC DNA]</scope>
    <source>
        <strain evidence="12 13">CIC4N-9</strain>
    </source>
</reference>
<dbReference type="InterPro" id="IPR011053">
    <property type="entry name" value="Single_hybrid_motif"/>
</dbReference>
<dbReference type="Gene3D" id="2.40.50.100">
    <property type="match status" value="1"/>
</dbReference>
<keyword evidence="7 9" id="KW-0275">Fatty acid biosynthesis</keyword>
<gene>
    <name evidence="12" type="primary">accB</name>
    <name evidence="12" type="ORF">C4N9_15350</name>
</gene>
<evidence type="ECO:0000256" key="10">
    <source>
        <dbReference type="SAM" id="MobiDB-lite"/>
    </source>
</evidence>
<keyword evidence="13" id="KW-1185">Reference proteome</keyword>
<comment type="function">
    <text evidence="1 9">This protein is a component of the acetyl coenzyme A carboxylase complex; first, biotin carboxylase catalyzes the carboxylation of the carrier protein and then the transcarboxylase transfers the carboxyl group to form malonyl-CoA.</text>
</comment>
<dbReference type="GO" id="GO:0006633">
    <property type="term" value="P:fatty acid biosynthetic process"/>
    <property type="evidence" value="ECO:0007669"/>
    <property type="project" value="UniProtKB-UniPathway"/>
</dbReference>
<evidence type="ECO:0000256" key="2">
    <source>
        <dbReference type="ARBA" id="ARBA00005194"/>
    </source>
</evidence>
<feature type="domain" description="Lipoyl-binding" evidence="11">
    <location>
        <begin position="72"/>
        <end position="148"/>
    </location>
</feature>
<dbReference type="AlphaFoldDB" id="A0A2U2C7G4"/>
<dbReference type="InterPro" id="IPR001249">
    <property type="entry name" value="AcCoA_biotinCC"/>
</dbReference>
<dbReference type="GeneID" id="94366271"/>
<comment type="pathway">
    <text evidence="2 9">Lipid metabolism; fatty acid biosynthesis.</text>
</comment>
<accession>A0A2U2C7G4</accession>
<dbReference type="PRINTS" id="PR01071">
    <property type="entry name" value="ACOABIOTINCC"/>
</dbReference>
<comment type="caution">
    <text evidence="12">The sequence shown here is derived from an EMBL/GenBank/DDBJ whole genome shotgun (WGS) entry which is preliminary data.</text>
</comment>
<dbReference type="PROSITE" id="PS00188">
    <property type="entry name" value="BIOTIN"/>
    <property type="match status" value="1"/>
</dbReference>
<dbReference type="EMBL" id="QEYD01000009">
    <property type="protein sequence ID" value="PWE27807.1"/>
    <property type="molecule type" value="Genomic_DNA"/>
</dbReference>
<evidence type="ECO:0000256" key="8">
    <source>
        <dbReference type="ARBA" id="ARBA00023267"/>
    </source>
</evidence>
<evidence type="ECO:0000256" key="5">
    <source>
        <dbReference type="ARBA" id="ARBA00022832"/>
    </source>
</evidence>
<feature type="region of interest" description="Disordered" evidence="10">
    <location>
        <begin position="41"/>
        <end position="70"/>
    </location>
</feature>